<sequence length="748" mass="82234">MAATATASSVRYAPEDPTLPKPWKGLVDGTTGYLYFWNPETNVTQYERPVSSLLGGPSPLHKSLSSSVSVQRSSGGQKRESSPKDDDDRYNRGGTVGSTKLASETGSYQAVRSVSGHSRDVSYATMLDDSVKGKSSLNAGSGVSPESYRRRHEITVTGDNVPPPLTSFDTTDLPSEILREVQLAGFSAPTPIQAQSWPIALQGRDIVAIAKTGSGKTLGYLIPGFLHLKRRRNNPQLGPTVLVLSPTRELATQIQDEAIKFGKSSRISCTCLYGGAPKGPQLKELDRGTDVVVATPGRLNDILEMRRISLDQVSYLVLDEADRMLDMGFEPQIRKIVNEVPTRRQTLMYTATWPKEVRKIAADLLVNPVQVNIGNVDELVANKSITQHVEVLAPMEKHRRLEQILRSQEPGSKIIIFCSTKKMCDQLSRNLTNQFGAAAIHGDKSQSERDFVLNQFRNGRSPVLVATDVAARGLDIKDIRVVINYDFPTGIEDYVHRIGRTGRAGATGLAYTFFGDHDAKHAADLVKVLEGANQRVPVEIRDMASRGGGMGRARSRWGSGPGGRDGGRGGRYDSGYDSRGGGGRGSWSSSYSDRGGGHGNDRDFRDSDRSGRSSHDDAPGSYHNRSFHETMTRASEKRSRSRSRSRSPIRGSGWGDNRKKGRSRSRSRSTEKFDQASSRDRPVGRSFHETMMQRRRSPPSFGNQHISSSWNSKSPDDGDRRENVKGSSDNDQPRRQSSPSKQDDNQWG</sequence>
<dbReference type="EMBL" id="CM044704">
    <property type="protein sequence ID" value="KAI5665513.1"/>
    <property type="molecule type" value="Genomic_DNA"/>
</dbReference>
<evidence type="ECO:0000313" key="1">
    <source>
        <dbReference type="EMBL" id="KAI5665513.1"/>
    </source>
</evidence>
<comment type="caution">
    <text evidence="1">The sequence shown here is derived from an EMBL/GenBank/DDBJ whole genome shotgun (WGS) entry which is preliminary data.</text>
</comment>
<protein>
    <submittedName>
        <fullName evidence="1">Uncharacterized protein</fullName>
    </submittedName>
</protein>
<organism evidence="1 2">
    <name type="scientific">Catharanthus roseus</name>
    <name type="common">Madagascar periwinkle</name>
    <name type="synonym">Vinca rosea</name>
    <dbReference type="NCBI Taxonomy" id="4058"/>
    <lineage>
        <taxon>Eukaryota</taxon>
        <taxon>Viridiplantae</taxon>
        <taxon>Streptophyta</taxon>
        <taxon>Embryophyta</taxon>
        <taxon>Tracheophyta</taxon>
        <taxon>Spermatophyta</taxon>
        <taxon>Magnoliopsida</taxon>
        <taxon>eudicotyledons</taxon>
        <taxon>Gunneridae</taxon>
        <taxon>Pentapetalae</taxon>
        <taxon>asterids</taxon>
        <taxon>lamiids</taxon>
        <taxon>Gentianales</taxon>
        <taxon>Apocynaceae</taxon>
        <taxon>Rauvolfioideae</taxon>
        <taxon>Vinceae</taxon>
        <taxon>Catharanthinae</taxon>
        <taxon>Catharanthus</taxon>
    </lineage>
</organism>
<gene>
    <name evidence="1" type="ORF">M9H77_15366</name>
</gene>
<dbReference type="Proteomes" id="UP001060085">
    <property type="component" value="Linkage Group LG04"/>
</dbReference>
<keyword evidence="2" id="KW-1185">Reference proteome</keyword>
<name>A0ACC0B0T8_CATRO</name>
<proteinExistence type="predicted"/>
<reference evidence="2" key="1">
    <citation type="journal article" date="2023" name="Nat. Plants">
        <title>Single-cell RNA sequencing provides a high-resolution roadmap for understanding the multicellular compartmentation of specialized metabolism.</title>
        <authorList>
            <person name="Sun S."/>
            <person name="Shen X."/>
            <person name="Li Y."/>
            <person name="Li Y."/>
            <person name="Wang S."/>
            <person name="Li R."/>
            <person name="Zhang H."/>
            <person name="Shen G."/>
            <person name="Guo B."/>
            <person name="Wei J."/>
            <person name="Xu J."/>
            <person name="St-Pierre B."/>
            <person name="Chen S."/>
            <person name="Sun C."/>
        </authorList>
    </citation>
    <scope>NUCLEOTIDE SEQUENCE [LARGE SCALE GENOMIC DNA]</scope>
</reference>
<evidence type="ECO:0000313" key="2">
    <source>
        <dbReference type="Proteomes" id="UP001060085"/>
    </source>
</evidence>
<accession>A0ACC0B0T8</accession>